<evidence type="ECO:0000256" key="1">
    <source>
        <dbReference type="SAM" id="SignalP"/>
    </source>
</evidence>
<evidence type="ECO:0000313" key="2">
    <source>
        <dbReference type="EMBL" id="QHI69214.1"/>
    </source>
</evidence>
<dbReference type="SUPFAM" id="SSF51126">
    <property type="entry name" value="Pectin lyase-like"/>
    <property type="match status" value="1"/>
</dbReference>
<dbReference type="Proteomes" id="UP000464954">
    <property type="component" value="Chromosome"/>
</dbReference>
<dbReference type="AlphaFoldDB" id="A0A6P1M9H6"/>
<feature type="signal peptide" evidence="1">
    <location>
        <begin position="1"/>
        <end position="22"/>
    </location>
</feature>
<dbReference type="KEGG" id="taer:GT409_07030"/>
<proteinExistence type="predicted"/>
<accession>A0A6P1M9H6</accession>
<dbReference type="SMART" id="SM00710">
    <property type="entry name" value="PbH1"/>
    <property type="match status" value="7"/>
</dbReference>
<name>A0A6P1M9H6_9BACT</name>
<dbReference type="InterPro" id="IPR012334">
    <property type="entry name" value="Pectin_lyas_fold"/>
</dbReference>
<evidence type="ECO:0008006" key="4">
    <source>
        <dbReference type="Google" id="ProtNLM"/>
    </source>
</evidence>
<keyword evidence="3" id="KW-1185">Reference proteome</keyword>
<gene>
    <name evidence="2" type="ORF">GT409_07030</name>
</gene>
<organism evidence="2 3">
    <name type="scientific">Tichowtungia aerotolerans</name>
    <dbReference type="NCBI Taxonomy" id="2697043"/>
    <lineage>
        <taxon>Bacteria</taxon>
        <taxon>Pseudomonadati</taxon>
        <taxon>Kiritimatiellota</taxon>
        <taxon>Tichowtungiia</taxon>
        <taxon>Tichowtungiales</taxon>
        <taxon>Tichowtungiaceae</taxon>
        <taxon>Tichowtungia</taxon>
    </lineage>
</organism>
<protein>
    <recommendedName>
        <fullName evidence="4">Right-handed parallel beta-helix repeat-containing protein</fullName>
    </recommendedName>
</protein>
<keyword evidence="1" id="KW-0732">Signal</keyword>
<dbReference type="InterPro" id="IPR011050">
    <property type="entry name" value="Pectin_lyase_fold/virulence"/>
</dbReference>
<feature type="chain" id="PRO_5026724058" description="Right-handed parallel beta-helix repeat-containing protein" evidence="1">
    <location>
        <begin position="23"/>
        <end position="598"/>
    </location>
</feature>
<dbReference type="RefSeq" id="WP_160628321.1">
    <property type="nucleotide sequence ID" value="NZ_CP047593.1"/>
</dbReference>
<dbReference type="EMBL" id="CP047593">
    <property type="protein sequence ID" value="QHI69214.1"/>
    <property type="molecule type" value="Genomic_DNA"/>
</dbReference>
<dbReference type="Gene3D" id="2.160.20.10">
    <property type="entry name" value="Single-stranded right-handed beta-helix, Pectin lyase-like"/>
    <property type="match status" value="1"/>
</dbReference>
<reference evidence="2 3" key="1">
    <citation type="submission" date="2020-01" db="EMBL/GenBank/DDBJ databases">
        <title>Ponticoccus aerotolerans gen. nov., sp. nov., an anaerobic bacterium and proposal of Ponticoccusceae fam. nov., Ponticoccusles ord. nov. and Ponticoccuse classis nov. in the phylum Kiritimatiellaeota.</title>
        <authorList>
            <person name="Zhou L.Y."/>
            <person name="Du Z.J."/>
        </authorList>
    </citation>
    <scope>NUCLEOTIDE SEQUENCE [LARGE SCALE GENOMIC DNA]</scope>
    <source>
        <strain evidence="2 3">S-5007</strain>
    </source>
</reference>
<sequence>MNIFCSIWMGMLVVLSSSSSPATTLQEIILEKYSNGDNPIIIPPGTYTETTTTVIENLTGSAGDPLVINCQGVYKNLNAENGYKSALIMRDCSYVRLEGLRVDYTPLPLTQGRITDIDSGSTTVEIHEGYPLPEIGGNWEGSSFNFVVNPLTRYIKADARNLSFTNCTFVGGRKYCFSHQALDVDNRTTNDLMRVALIPLKAHGMQLIRCSYMDLYDVQVRTAPGFAILDKQGNSNRYEDVKVNQGPAPAGAVEGRIFSSLRDGMHFSCCETGPVVTNCTVAMTGDDGITVHGFTAAVVSNVANSTTVYLKPSVLLYDRFGNGVNYVQGDSMLFYKADSESRFGNRQVVSVTGPDANHIYTVTLNDTISLQSGDVADNLSRQGSGFEIVGSTVRDTASRGIVVKSRLGKIGGESPGQGNLVAYTFLSGIHLLGTFNGDRGDITAGEGAFSRNIYIGNNTIKHSNLGNTSVDWYCGAINVSNQGADSWGANGHKIITIESNKIYNATAVNIQIAFCNDVDVVGNEFYTPFQYAGYTVGDGGVRSVNNHSLVFLDRVDDVYLNNNSVYDPPASTYDFCDFNSNTVSNISPADPDGAFELK</sequence>
<evidence type="ECO:0000313" key="3">
    <source>
        <dbReference type="Proteomes" id="UP000464954"/>
    </source>
</evidence>
<dbReference type="InterPro" id="IPR006626">
    <property type="entry name" value="PbH1"/>
</dbReference>